<dbReference type="Gene3D" id="1.25.40.10">
    <property type="entry name" value="Tetratricopeptide repeat domain"/>
    <property type="match status" value="1"/>
</dbReference>
<feature type="transmembrane region" description="Helical" evidence="4">
    <location>
        <begin position="372"/>
        <end position="393"/>
    </location>
</feature>
<organism evidence="5 6">
    <name type="scientific">Candidatus Gottesmanbacteria bacterium RIFCSPHIGHO2_01_FULL_47_48</name>
    <dbReference type="NCBI Taxonomy" id="1798381"/>
    <lineage>
        <taxon>Bacteria</taxon>
        <taxon>Candidatus Gottesmaniibacteriota</taxon>
    </lineage>
</organism>
<dbReference type="PROSITE" id="PS50293">
    <property type="entry name" value="TPR_REGION"/>
    <property type="match status" value="1"/>
</dbReference>
<keyword evidence="2 3" id="KW-0802">TPR repeat</keyword>
<feature type="transmembrane region" description="Helical" evidence="4">
    <location>
        <begin position="400"/>
        <end position="419"/>
    </location>
</feature>
<dbReference type="PROSITE" id="PS50005">
    <property type="entry name" value="TPR"/>
    <property type="match status" value="2"/>
</dbReference>
<keyword evidence="4" id="KW-1133">Transmembrane helix</keyword>
<feature type="transmembrane region" description="Helical" evidence="4">
    <location>
        <begin position="82"/>
        <end position="107"/>
    </location>
</feature>
<feature type="transmembrane region" description="Helical" evidence="4">
    <location>
        <begin position="425"/>
        <end position="443"/>
    </location>
</feature>
<dbReference type="Proteomes" id="UP000177871">
    <property type="component" value="Unassembled WGS sequence"/>
</dbReference>
<proteinExistence type="predicted"/>
<dbReference type="Pfam" id="PF13181">
    <property type="entry name" value="TPR_8"/>
    <property type="match status" value="1"/>
</dbReference>
<dbReference type="PANTHER" id="PTHR44227">
    <property type="match status" value="1"/>
</dbReference>
<name>A0A1F6A109_9BACT</name>
<evidence type="ECO:0000313" key="6">
    <source>
        <dbReference type="Proteomes" id="UP000177871"/>
    </source>
</evidence>
<keyword evidence="1" id="KW-0677">Repeat</keyword>
<feature type="transmembrane region" description="Helical" evidence="4">
    <location>
        <begin position="301"/>
        <end position="321"/>
    </location>
</feature>
<dbReference type="AlphaFoldDB" id="A0A1F6A109"/>
<dbReference type="SUPFAM" id="SSF48452">
    <property type="entry name" value="TPR-like"/>
    <property type="match status" value="1"/>
</dbReference>
<feature type="repeat" description="TPR" evidence="3">
    <location>
        <begin position="500"/>
        <end position="533"/>
    </location>
</feature>
<dbReference type="InterPro" id="IPR052346">
    <property type="entry name" value="O-mannosyl-transferase_TMTC"/>
</dbReference>
<gene>
    <name evidence="5" type="ORF">A2721_00310</name>
</gene>
<evidence type="ECO:0000313" key="5">
    <source>
        <dbReference type="EMBL" id="OGG18376.1"/>
    </source>
</evidence>
<protein>
    <submittedName>
        <fullName evidence="5">Uncharacterized protein</fullName>
    </submittedName>
</protein>
<accession>A0A1F6A109</accession>
<evidence type="ECO:0000256" key="4">
    <source>
        <dbReference type="SAM" id="Phobius"/>
    </source>
</evidence>
<keyword evidence="4" id="KW-0812">Transmembrane</keyword>
<dbReference type="InterPro" id="IPR019734">
    <property type="entry name" value="TPR_rpt"/>
</dbReference>
<dbReference type="EMBL" id="MFJK01000015">
    <property type="protein sequence ID" value="OGG18376.1"/>
    <property type="molecule type" value="Genomic_DNA"/>
</dbReference>
<comment type="caution">
    <text evidence="5">The sequence shown here is derived from an EMBL/GenBank/DDBJ whole genome shotgun (WGS) entry which is preliminary data.</text>
</comment>
<dbReference type="InterPro" id="IPR011990">
    <property type="entry name" value="TPR-like_helical_dom_sf"/>
</dbReference>
<evidence type="ECO:0000256" key="3">
    <source>
        <dbReference type="PROSITE-ProRule" id="PRU00339"/>
    </source>
</evidence>
<feature type="transmembrane region" description="Helical" evidence="4">
    <location>
        <begin position="144"/>
        <end position="166"/>
    </location>
</feature>
<evidence type="ECO:0000256" key="1">
    <source>
        <dbReference type="ARBA" id="ARBA00022737"/>
    </source>
</evidence>
<sequence length="563" mass="64837">MRKYLLILTLVGFLLYLPSLTGPFLWDDEDFVYANEYVRDFRIDKFFTDSQTAGRGKLSNYYRPLPQIAYASVHAIFGFNPFWYHLLNVLAHITAACAILSFFYVLLNSKFEYRNPKQIKNSNDQNSKRLEHLKFENSKIVSDFGFRASDLIAHYPLLIALLFLVHPVQTEAVSYISGLSDPLFVLFGFLSLIFYLLKNERKNMIPLSLFFFTLSLLSKETGAVFLPILITLAALDELIKQNLSDRIGIVKLINWKNINALTKSVGPYAMATLVYLWYHFSFINSLDIKSAWGNNPYANSLLVRLLTFIQNFPAYIGLLIFPKDLFMERDYTVQIQTQALNLHLIGLIILIGLVGLFLWRLHQKLLPPPSSLLTFCFTGFFISFLPYTGLVLINGIFYEHFLYLPLVFFFAFWIILISSLNRPTFLTPLITLIMFLFILRNLSRQLDWTDSVRFYSQTLKHAPNSIRIINGLGMAYAEKGDLDSAIREYSLLISVNPHVPHAYHNLANAYAAKGDLANAEKNYLKALEVDPNFFYSLQSLANLYQQTGQKEKLHNLLLRFNVQ</sequence>
<dbReference type="STRING" id="1798381.A2721_00310"/>
<dbReference type="SMART" id="SM00028">
    <property type="entry name" value="TPR"/>
    <property type="match status" value="2"/>
</dbReference>
<keyword evidence="4" id="KW-0472">Membrane</keyword>
<feature type="transmembrane region" description="Helical" evidence="4">
    <location>
        <begin position="342"/>
        <end position="360"/>
    </location>
</feature>
<reference evidence="5 6" key="1">
    <citation type="journal article" date="2016" name="Nat. Commun.">
        <title>Thousands of microbial genomes shed light on interconnected biogeochemical processes in an aquifer system.</title>
        <authorList>
            <person name="Anantharaman K."/>
            <person name="Brown C.T."/>
            <person name="Hug L.A."/>
            <person name="Sharon I."/>
            <person name="Castelle C.J."/>
            <person name="Probst A.J."/>
            <person name="Thomas B.C."/>
            <person name="Singh A."/>
            <person name="Wilkins M.J."/>
            <person name="Karaoz U."/>
            <person name="Brodie E.L."/>
            <person name="Williams K.H."/>
            <person name="Hubbard S.S."/>
            <person name="Banfield J.F."/>
        </authorList>
    </citation>
    <scope>NUCLEOTIDE SEQUENCE [LARGE SCALE GENOMIC DNA]</scope>
</reference>
<evidence type="ECO:0000256" key="2">
    <source>
        <dbReference type="ARBA" id="ARBA00022803"/>
    </source>
</evidence>
<dbReference type="PANTHER" id="PTHR44227:SF3">
    <property type="entry name" value="PROTEIN O-MANNOSYL-TRANSFERASE TMTC4"/>
    <property type="match status" value="1"/>
</dbReference>
<dbReference type="Pfam" id="PF00515">
    <property type="entry name" value="TPR_1"/>
    <property type="match status" value="1"/>
</dbReference>
<feature type="repeat" description="TPR" evidence="3">
    <location>
        <begin position="466"/>
        <end position="499"/>
    </location>
</feature>
<feature type="transmembrane region" description="Helical" evidence="4">
    <location>
        <begin position="172"/>
        <end position="197"/>
    </location>
</feature>